<dbReference type="InterPro" id="IPR049280">
    <property type="entry name" value="DUF6852"/>
</dbReference>
<dbReference type="Proteomes" id="UP000199452">
    <property type="component" value="Unassembled WGS sequence"/>
</dbReference>
<sequence>MSTELNLKKIISISGQPGLFQFVSQSRNGIIVESLLDQKRMNASASAKVSSLGDIAVYTETGEAPLRDVLKNIRTKENGGQALSGKATNDQLKAYLLEVLPDYDSDKVYASDIKKMVSWYNLLQSKDMLALLDIEEEANEATAEADKAE</sequence>
<organism evidence="3 4">
    <name type="scientific">Williamwhitmania taraxaci</name>
    <dbReference type="NCBI Taxonomy" id="1640674"/>
    <lineage>
        <taxon>Bacteria</taxon>
        <taxon>Pseudomonadati</taxon>
        <taxon>Bacteroidota</taxon>
        <taxon>Bacteroidia</taxon>
        <taxon>Bacteroidales</taxon>
        <taxon>Williamwhitmaniaceae</taxon>
        <taxon>Williamwhitmania</taxon>
    </lineage>
</organism>
<dbReference type="Gene3D" id="2.30.30.730">
    <property type="match status" value="1"/>
</dbReference>
<accession>A0A1G6R5E3</accession>
<evidence type="ECO:0000259" key="1">
    <source>
        <dbReference type="Pfam" id="PF18347"/>
    </source>
</evidence>
<dbReference type="InterPro" id="IPR049282">
    <property type="entry name" value="BVU_3817_N_sf"/>
</dbReference>
<feature type="domain" description="DUF6852" evidence="2">
    <location>
        <begin position="55"/>
        <end position="123"/>
    </location>
</feature>
<evidence type="ECO:0000259" key="2">
    <source>
        <dbReference type="Pfam" id="PF21186"/>
    </source>
</evidence>
<dbReference type="Pfam" id="PF21186">
    <property type="entry name" value="DUF6852"/>
    <property type="match status" value="1"/>
</dbReference>
<dbReference type="Gene3D" id="1.10.10.1650">
    <property type="match status" value="1"/>
</dbReference>
<name>A0A1G6R5E3_9BACT</name>
<dbReference type="InterPro" id="IPR049281">
    <property type="entry name" value="BVU_3817-like_C_sf"/>
</dbReference>
<dbReference type="Pfam" id="PF18347">
    <property type="entry name" value="DUF5606"/>
    <property type="match status" value="1"/>
</dbReference>
<evidence type="ECO:0000313" key="3">
    <source>
        <dbReference type="EMBL" id="SDC99832.1"/>
    </source>
</evidence>
<keyword evidence="4" id="KW-1185">Reference proteome</keyword>
<proteinExistence type="predicted"/>
<dbReference type="STRING" id="1640674.SAMN05216323_10705"/>
<dbReference type="OrthoDB" id="675198at2"/>
<dbReference type="RefSeq" id="WP_092440310.1">
    <property type="nucleotide sequence ID" value="NZ_FMYP01000070.1"/>
</dbReference>
<dbReference type="AlphaFoldDB" id="A0A1G6R5E3"/>
<feature type="domain" description="DUF5606" evidence="1">
    <location>
        <begin position="7"/>
        <end position="52"/>
    </location>
</feature>
<reference evidence="3 4" key="1">
    <citation type="submission" date="2016-09" db="EMBL/GenBank/DDBJ databases">
        <authorList>
            <person name="Capua I."/>
            <person name="De Benedictis P."/>
            <person name="Joannis T."/>
            <person name="Lombin L.H."/>
            <person name="Cattoli G."/>
        </authorList>
    </citation>
    <scope>NUCLEOTIDE SEQUENCE [LARGE SCALE GENOMIC DNA]</scope>
    <source>
        <strain evidence="3 4">A7P-90m</strain>
    </source>
</reference>
<evidence type="ECO:0000313" key="4">
    <source>
        <dbReference type="Proteomes" id="UP000199452"/>
    </source>
</evidence>
<gene>
    <name evidence="3" type="ORF">SAMN05216323_10705</name>
</gene>
<dbReference type="EMBL" id="FMYP01000070">
    <property type="protein sequence ID" value="SDC99832.1"/>
    <property type="molecule type" value="Genomic_DNA"/>
</dbReference>
<protein>
    <submittedName>
        <fullName evidence="3">Uncharacterized protein</fullName>
    </submittedName>
</protein>
<dbReference type="InterPro" id="IPR041218">
    <property type="entry name" value="DUF5606"/>
</dbReference>